<reference evidence="1 2" key="1">
    <citation type="journal article" date="2015" name="Proc. Natl. Acad. Sci. U.S.A.">
        <title>The resurrection genome of Boea hygrometrica: A blueprint for survival of dehydration.</title>
        <authorList>
            <person name="Xiao L."/>
            <person name="Yang G."/>
            <person name="Zhang L."/>
            <person name="Yang X."/>
            <person name="Zhao S."/>
            <person name="Ji Z."/>
            <person name="Zhou Q."/>
            <person name="Hu M."/>
            <person name="Wang Y."/>
            <person name="Chen M."/>
            <person name="Xu Y."/>
            <person name="Jin H."/>
            <person name="Xiao X."/>
            <person name="Hu G."/>
            <person name="Bao F."/>
            <person name="Hu Y."/>
            <person name="Wan P."/>
            <person name="Li L."/>
            <person name="Deng X."/>
            <person name="Kuang T."/>
            <person name="Xiang C."/>
            <person name="Zhu J.K."/>
            <person name="Oliver M.J."/>
            <person name="He Y."/>
        </authorList>
    </citation>
    <scope>NUCLEOTIDE SEQUENCE [LARGE SCALE GENOMIC DNA]</scope>
    <source>
        <strain evidence="2">cv. XS01</strain>
    </source>
</reference>
<dbReference type="Proteomes" id="UP000250235">
    <property type="component" value="Unassembled WGS sequence"/>
</dbReference>
<organism evidence="1 2">
    <name type="scientific">Dorcoceras hygrometricum</name>
    <dbReference type="NCBI Taxonomy" id="472368"/>
    <lineage>
        <taxon>Eukaryota</taxon>
        <taxon>Viridiplantae</taxon>
        <taxon>Streptophyta</taxon>
        <taxon>Embryophyta</taxon>
        <taxon>Tracheophyta</taxon>
        <taxon>Spermatophyta</taxon>
        <taxon>Magnoliopsida</taxon>
        <taxon>eudicotyledons</taxon>
        <taxon>Gunneridae</taxon>
        <taxon>Pentapetalae</taxon>
        <taxon>asterids</taxon>
        <taxon>lamiids</taxon>
        <taxon>Lamiales</taxon>
        <taxon>Gesneriaceae</taxon>
        <taxon>Didymocarpoideae</taxon>
        <taxon>Trichosporeae</taxon>
        <taxon>Loxocarpinae</taxon>
        <taxon>Dorcoceras</taxon>
    </lineage>
</organism>
<keyword evidence="2" id="KW-1185">Reference proteome</keyword>
<gene>
    <name evidence="1" type="ORF">F511_24904</name>
</gene>
<protein>
    <submittedName>
        <fullName evidence="1">Trichohyalin-like</fullName>
    </submittedName>
</protein>
<sequence length="284" mass="31392">MFSYIYLSEMASSLISNAVQVNFDSVLGIPDNKVMVMMFRTLVSTGLSGFLGCPSILYEQELDQFFDTAFVKDNEIICAVQGKFFGVSEEMFAGMFELPTTGLTDVDDVPKNLVYDARSIFLNLVNRFRPPTIHFGLKINWSKILFDILKGMVTKTSKQAKGFAAQICALLKSAPNLTMGERKRTTTGRAAPEAKSLALVSVAQEAVPIQMISSVTPAAPKCKAPKMKLKLPVGSNDEIVEKEPDVESVVEQQREKTIADDMDKIIDQILTETAQMEIDMEEHG</sequence>
<dbReference type="AlphaFoldDB" id="A0A2Z7A9I8"/>
<dbReference type="EMBL" id="KV017464">
    <property type="protein sequence ID" value="KZV18382.1"/>
    <property type="molecule type" value="Genomic_DNA"/>
</dbReference>
<proteinExistence type="predicted"/>
<name>A0A2Z7A9I8_9LAMI</name>
<evidence type="ECO:0000313" key="1">
    <source>
        <dbReference type="EMBL" id="KZV18382.1"/>
    </source>
</evidence>
<accession>A0A2Z7A9I8</accession>
<evidence type="ECO:0000313" key="2">
    <source>
        <dbReference type="Proteomes" id="UP000250235"/>
    </source>
</evidence>